<dbReference type="RefSeq" id="WP_184023879.1">
    <property type="nucleotide sequence ID" value="NZ_JACHFN010000001.1"/>
</dbReference>
<evidence type="ECO:0000313" key="2">
    <source>
        <dbReference type="EMBL" id="MBB5232625.1"/>
    </source>
</evidence>
<dbReference type="Proteomes" id="UP000525389">
    <property type="component" value="Unassembled WGS sequence"/>
</dbReference>
<proteinExistence type="predicted"/>
<gene>
    <name evidence="2" type="ORF">HNQ09_000042</name>
</gene>
<feature type="chain" id="PRO_5031255981" evidence="1">
    <location>
        <begin position="20"/>
        <end position="139"/>
    </location>
</feature>
<dbReference type="AlphaFoldDB" id="A0A7W8LNL0"/>
<keyword evidence="3" id="KW-1185">Reference proteome</keyword>
<comment type="caution">
    <text evidence="2">The sequence shown here is derived from an EMBL/GenBank/DDBJ whole genome shotgun (WGS) entry which is preliminary data.</text>
</comment>
<accession>A0A7W8LNL0</accession>
<evidence type="ECO:0000313" key="3">
    <source>
        <dbReference type="Proteomes" id="UP000525389"/>
    </source>
</evidence>
<reference evidence="2 3" key="1">
    <citation type="submission" date="2020-08" db="EMBL/GenBank/DDBJ databases">
        <title>Genomic Encyclopedia of Type Strains, Phase IV (KMG-IV): sequencing the most valuable type-strain genomes for metagenomic binning, comparative biology and taxonomic classification.</title>
        <authorList>
            <person name="Goeker M."/>
        </authorList>
    </citation>
    <scope>NUCLEOTIDE SEQUENCE [LARGE SCALE GENOMIC DNA]</scope>
    <source>
        <strain evidence="2 3">DSM 101791</strain>
    </source>
</reference>
<organism evidence="2 3">
    <name type="scientific">Deinococcus budaensis</name>
    <dbReference type="NCBI Taxonomy" id="1665626"/>
    <lineage>
        <taxon>Bacteria</taxon>
        <taxon>Thermotogati</taxon>
        <taxon>Deinococcota</taxon>
        <taxon>Deinococci</taxon>
        <taxon>Deinococcales</taxon>
        <taxon>Deinococcaceae</taxon>
        <taxon>Deinococcus</taxon>
    </lineage>
</organism>
<protein>
    <submittedName>
        <fullName evidence="2">Uncharacterized protein</fullName>
    </submittedName>
</protein>
<keyword evidence="1" id="KW-0732">Signal</keyword>
<feature type="signal peptide" evidence="1">
    <location>
        <begin position="1"/>
        <end position="19"/>
    </location>
</feature>
<dbReference type="EMBL" id="JACHFN010000001">
    <property type="protein sequence ID" value="MBB5232625.1"/>
    <property type="molecule type" value="Genomic_DNA"/>
</dbReference>
<sequence length="139" mass="14998">MPRSLLAALALSLTLPAGAASLPPVPTLRPAPPSKVVAGLRVCVRGEVRYRVDSQGRVRFLDHGQRFPDNLLRVTQSYDRAGRLGGVTVRQTGFAGRVLELRGTFDARGRLVNETGFRAPGVTAPLRSFLRPAPGRVEC</sequence>
<evidence type="ECO:0000256" key="1">
    <source>
        <dbReference type="SAM" id="SignalP"/>
    </source>
</evidence>
<name>A0A7W8LNL0_9DEIO</name>